<proteinExistence type="predicted"/>
<protein>
    <submittedName>
        <fullName evidence="1">Uncharacterized protein</fullName>
    </submittedName>
</protein>
<dbReference type="EMBL" id="JAPUUL010000124">
    <property type="protein sequence ID" value="KAJ8132476.1"/>
    <property type="molecule type" value="Genomic_DNA"/>
</dbReference>
<sequence>MGSQLSHEEFNGKASELDEPSESSFYKSYSFSELEKMYDWDSDEMPRGRAERRHNCSFSTRRPRRRSTDRHNEDDIAKIDSASEARRNVFIGISKASRRFLVQYLSACESVRSTSESSSPSASITGSPTSTEKQRDVPTEGTSLPTSEVESESWHRFCWRMDSFYARLSQWQSLLYRSDWRRIFEGSGKLRGVRDEISSSLICLAENALNLFEQSATDIKEIDPWLRKTTEELSSLVLEGKKVQLNNAVSESEFSATTGDLDAIEQCIVHLETILCEKMPSLVPGIRPLSLRKHELPSSPVLTNRGHGPFSFFPSVTTVPTSLSPTSHLGEPSSGPPKASIFMPSAKSGSLDHKHVRSQQEMELEQVLERRAKRRISTAPSTAEKIPRLQPNPSFLAGPSAIELKEAEKNLSLIHGENLSERLRKLVILKDLWEKAKPTQDMHDLITDMPPFATVLISTDPSDIERFPLELDEVKGEPSQSEEDNIGRLVETMSNAQLIDDSLPSGIAEGLMDKIYDSYREVLDEGQASNILPGLSDAYAKIESSLALLESIPDWVLHAQPDYIDNVVALLPIIQSCLLDCLLEIFSEFPTQLENLGTPVTSEPSQALGTISVLGRSIERLGCIEISPSLKVEWERLQQPLQEVIMEIDSLHDDLTQIFACAVSVEEKSDKGATTQPTQQDEDMGLTQNSCGSSEITLPDMVIPAPIHLLFYVTYDSEESGESSDKFKVSMESFVARTCGDFMVQVDDTIDEDALVALDTLESDPWCISHRDVDLMLELF</sequence>
<comment type="caution">
    <text evidence="1">The sequence shown here is derived from an EMBL/GenBank/DDBJ whole genome shotgun (WGS) entry which is preliminary data.</text>
</comment>
<dbReference type="Proteomes" id="UP001153332">
    <property type="component" value="Unassembled WGS sequence"/>
</dbReference>
<evidence type="ECO:0000313" key="2">
    <source>
        <dbReference type="Proteomes" id="UP001153332"/>
    </source>
</evidence>
<gene>
    <name evidence="1" type="ORF">O1611_g1150</name>
</gene>
<evidence type="ECO:0000313" key="1">
    <source>
        <dbReference type="EMBL" id="KAJ8132476.1"/>
    </source>
</evidence>
<reference evidence="1" key="1">
    <citation type="submission" date="2022-12" db="EMBL/GenBank/DDBJ databases">
        <title>Genome Sequence of Lasiodiplodia mahajangana.</title>
        <authorList>
            <person name="Buettner E."/>
        </authorList>
    </citation>
    <scope>NUCLEOTIDE SEQUENCE</scope>
    <source>
        <strain evidence="1">VT137</strain>
    </source>
</reference>
<organism evidence="1 2">
    <name type="scientific">Lasiodiplodia mahajangana</name>
    <dbReference type="NCBI Taxonomy" id="1108764"/>
    <lineage>
        <taxon>Eukaryota</taxon>
        <taxon>Fungi</taxon>
        <taxon>Dikarya</taxon>
        <taxon>Ascomycota</taxon>
        <taxon>Pezizomycotina</taxon>
        <taxon>Dothideomycetes</taxon>
        <taxon>Dothideomycetes incertae sedis</taxon>
        <taxon>Botryosphaeriales</taxon>
        <taxon>Botryosphaeriaceae</taxon>
        <taxon>Lasiodiplodia</taxon>
    </lineage>
</organism>
<accession>A0ACC2JYB9</accession>
<name>A0ACC2JYB9_9PEZI</name>
<keyword evidence="2" id="KW-1185">Reference proteome</keyword>